<dbReference type="EMBL" id="WNDQ01000003">
    <property type="protein sequence ID" value="KAF1023659.1"/>
    <property type="molecule type" value="Genomic_DNA"/>
</dbReference>
<name>A0A7V8FRW9_9BURK</name>
<protein>
    <submittedName>
        <fullName evidence="2">Succinyl-CoA--L-malate CoA-transferase beta subunit</fullName>
    </submittedName>
</protein>
<dbReference type="Gene3D" id="3.40.50.10540">
    <property type="entry name" value="Crotonobetainyl-coa:carnitine coa-transferase, domain 1"/>
    <property type="match status" value="1"/>
</dbReference>
<dbReference type="InterPro" id="IPR050483">
    <property type="entry name" value="CoA-transferase_III_domain"/>
</dbReference>
<dbReference type="GO" id="GO:0008410">
    <property type="term" value="F:CoA-transferase activity"/>
    <property type="evidence" value="ECO:0007669"/>
    <property type="project" value="TreeGrafter"/>
</dbReference>
<evidence type="ECO:0000313" key="3">
    <source>
        <dbReference type="Proteomes" id="UP000461670"/>
    </source>
</evidence>
<dbReference type="PANTHER" id="PTHR48207:SF3">
    <property type="entry name" value="SUCCINATE--HYDROXYMETHYLGLUTARATE COA-TRANSFERASE"/>
    <property type="match status" value="1"/>
</dbReference>
<dbReference type="PANTHER" id="PTHR48207">
    <property type="entry name" value="SUCCINATE--HYDROXYMETHYLGLUTARATE COA-TRANSFERASE"/>
    <property type="match status" value="1"/>
</dbReference>
<proteinExistence type="predicted"/>
<dbReference type="InterPro" id="IPR023606">
    <property type="entry name" value="CoA-Trfase_III_dom_1_sf"/>
</dbReference>
<evidence type="ECO:0000256" key="1">
    <source>
        <dbReference type="ARBA" id="ARBA00022679"/>
    </source>
</evidence>
<comment type="caution">
    <text evidence="2">The sequence shown here is derived from an EMBL/GenBank/DDBJ whole genome shotgun (WGS) entry which is preliminary data.</text>
</comment>
<organism evidence="2 3">
    <name type="scientific">Paracidovorax wautersii</name>
    <dbReference type="NCBI Taxonomy" id="1177982"/>
    <lineage>
        <taxon>Bacteria</taxon>
        <taxon>Pseudomonadati</taxon>
        <taxon>Pseudomonadota</taxon>
        <taxon>Betaproteobacteria</taxon>
        <taxon>Burkholderiales</taxon>
        <taxon>Comamonadaceae</taxon>
        <taxon>Paracidovorax</taxon>
    </lineage>
</organism>
<sequence>MMLQHPLNMDGRPRGIRDIDGAARQGPLAPYKVLEIGSTIAGPFCGRLFADFGAEVVKVEALEGDPVRAMGSHEQDVSLYAASILRNKANAAIDLRTEAGREVVRALAARCDVMIENFRPGTLEKWGLGWERLREANPGLVLVRISGYGQTGPYSGRPGYGVISEAISGLRGVTGEPDRPPARLNTSLTDYLTGLYAAFGAMMALDHRHRTGEGQVVDAALYESGFSFMEPHVPAYAHRGVVAQRTGSALPGSVPNNLYQTCDGQSIHIAAMADAVFRRLCAAMGQPELASDSRYARAEARNRHARQIDAQVAAWVAGLSLDQAEAELRRAEVPAARIYSVADAFADPHYRARGMLVRAPSSALPGGVAMAGVVPRLTATPGEVRHAGRRLGEDTHEVLVRWLGLGEDEIAALAAAGAVRVPS</sequence>
<dbReference type="AlphaFoldDB" id="A0A7V8FRW9"/>
<accession>A0A7V8FRW9</accession>
<gene>
    <name evidence="2" type="primary">smtB</name>
    <name evidence="2" type="ORF">GAK30_00322</name>
</gene>
<dbReference type="InterPro" id="IPR044855">
    <property type="entry name" value="CoA-Trfase_III_dom3_sf"/>
</dbReference>
<keyword evidence="1 2" id="KW-0808">Transferase</keyword>
<dbReference type="SUPFAM" id="SSF89796">
    <property type="entry name" value="CoA-transferase family III (CaiB/BaiF)"/>
    <property type="match status" value="1"/>
</dbReference>
<dbReference type="InterPro" id="IPR003673">
    <property type="entry name" value="CoA-Trfase_fam_III"/>
</dbReference>
<dbReference type="Pfam" id="PF02515">
    <property type="entry name" value="CoA_transf_3"/>
    <property type="match status" value="1"/>
</dbReference>
<dbReference type="Gene3D" id="3.30.1540.10">
    <property type="entry name" value="formyl-coa transferase, domain 3"/>
    <property type="match status" value="1"/>
</dbReference>
<evidence type="ECO:0000313" key="2">
    <source>
        <dbReference type="EMBL" id="KAF1023659.1"/>
    </source>
</evidence>
<dbReference type="Proteomes" id="UP000461670">
    <property type="component" value="Unassembled WGS sequence"/>
</dbReference>
<reference evidence="3" key="1">
    <citation type="journal article" date="2020" name="MBio">
        <title>Horizontal gene transfer to a defensive symbiont with a reduced genome amongst a multipartite beetle microbiome.</title>
        <authorList>
            <person name="Waterworth S.C."/>
            <person name="Florez L.V."/>
            <person name="Rees E.R."/>
            <person name="Hertweck C."/>
            <person name="Kaltenpoth M."/>
            <person name="Kwan J.C."/>
        </authorList>
    </citation>
    <scope>NUCLEOTIDE SEQUENCE [LARGE SCALE GENOMIC DNA]</scope>
</reference>